<feature type="domain" description="Helicase C-terminal" evidence="12">
    <location>
        <begin position="639"/>
        <end position="812"/>
    </location>
</feature>
<feature type="compositionally biased region" description="Basic and acidic residues" evidence="10">
    <location>
        <begin position="79"/>
        <end position="94"/>
    </location>
</feature>
<comment type="caution">
    <text evidence="13">The sequence shown here is derived from an EMBL/GenBank/DDBJ whole genome shotgun (WGS) entry which is preliminary data.</text>
</comment>
<feature type="coiled-coil region" evidence="9">
    <location>
        <begin position="289"/>
        <end position="316"/>
    </location>
</feature>
<dbReference type="PROSITE" id="PS51192">
    <property type="entry name" value="HELICASE_ATP_BIND_1"/>
    <property type="match status" value="1"/>
</dbReference>
<dbReference type="InParanoid" id="A0A409VK22"/>
<feature type="region of interest" description="Disordered" evidence="10">
    <location>
        <begin position="115"/>
        <end position="253"/>
    </location>
</feature>
<dbReference type="Proteomes" id="UP000284706">
    <property type="component" value="Unassembled WGS sequence"/>
</dbReference>
<dbReference type="InterPro" id="IPR011709">
    <property type="entry name" value="DEAD-box_helicase_OB_fold"/>
</dbReference>
<dbReference type="OrthoDB" id="10253254at2759"/>
<evidence type="ECO:0000256" key="8">
    <source>
        <dbReference type="ARBA" id="ARBA00047984"/>
    </source>
</evidence>
<sequence length="1111" mass="126066">MSGNLERFVSDNALRASFLFGMAERTMVDFIIASASSAKSPESLFASLSASGGLPNTPDAHAFITELYSKVPRKHKHKNASDAARKQAEKEAKALRSQKFGFLMEDDQDRIEDVVVKKDKGKGKEKEKREKQIRKRDYDGREWESDEEEKARKRMRSVSDASPSGSGRRQEDEEDVDMNGESLEDEETRRQREREEDLRERDAFAERVRERDREKTKKIVEDRSSKASAGAAAEAAQRRQLAEDPEARSAALPSLRLHSRQEYLTKRELQQIELLRKEIQDDEALFAGMKISKRERRELERKKELLKLVEERLKINDKVEGYQLPDDYFTEQGKIDKKKKHDVLYKRYEEAKPKDDQFVTDVDQWEAAQTQHSTFKTGAMDKKELVDDYEYVFDESQTIKFVMETSLPGVGMTPAERLLQSQIEEAEKRAKTIEETRKNLPIYAYKEQLIQAVKDHQVLIVVAETGSGKTTQLPQYLHEAGYTANGQKIGCTQPRRVAAMSVAARVAEEMGTKVGYEVGYSIRFEDCTSDKTVLKYMTDGMLLREFLTEPDLAGYSALIIDEAHERTLSTDILFALVKDIARFRPELRLLISSATMDAEKFSEYFDNAPTFYVPGRQFPVDIHYTPQPEANYLHAAITTVFQIHTTQPKGDILVFLTGQEEIEACHENLQETARALGNKIKELIICPIYANLPSEMQAKIFEPTPEGARKVVLATNIAETSITIDGVVFVIDPGFVKQNSYNPRTGMSSLIVVPCSRASANQRAGRAGRVGPGKAFRLYTKWAFANELEANTVPEIQRTNLGMVVLLLKSLGINDLIGFEFLDPPPGETLMRALELLYALGALNDRGELTKLGRRMAEFPVDPMLSKAIISSEKYQCTDEVLTIISMLSESGSLFYRPKDKKLHADQARQNFVRAGGDHFTLLNVWEQWAETNYSQQFCYEQFLQFKSLSRARDIRDQLAGLCERVEIVIESNPNSNDITPIQKAITSGYFYNTAQLQKSGDSYRTLKTNHTVYIHPSSSLFQHQPPVKTVLYYELVMTTKSYMRYLHSISGISPCTDAVLFYRQVMEIKPTWLLEVAPHYFKPADLEQLAQGDKKMPKAIGAPSGTATPS</sequence>
<dbReference type="STRING" id="231916.A0A409VK22"/>
<dbReference type="GO" id="GO:0003724">
    <property type="term" value="F:RNA helicase activity"/>
    <property type="evidence" value="ECO:0007669"/>
    <property type="project" value="UniProtKB-EC"/>
</dbReference>
<keyword evidence="9" id="KW-0175">Coiled coil</keyword>
<evidence type="ECO:0000256" key="1">
    <source>
        <dbReference type="ARBA" id="ARBA00012552"/>
    </source>
</evidence>
<evidence type="ECO:0000256" key="7">
    <source>
        <dbReference type="ARBA" id="ARBA00023187"/>
    </source>
</evidence>
<evidence type="ECO:0000256" key="3">
    <source>
        <dbReference type="ARBA" id="ARBA00022741"/>
    </source>
</evidence>
<dbReference type="PANTHER" id="PTHR18934:SF83">
    <property type="entry name" value="PRE-MRNA-SPLICING FACTOR ATP-DEPENDENT RNA HELICASE DHX16"/>
    <property type="match status" value="1"/>
</dbReference>
<dbReference type="GO" id="GO:0003723">
    <property type="term" value="F:RNA binding"/>
    <property type="evidence" value="ECO:0007669"/>
    <property type="project" value="TreeGrafter"/>
</dbReference>
<feature type="compositionally biased region" description="Basic and acidic residues" evidence="10">
    <location>
        <begin position="115"/>
        <end position="143"/>
    </location>
</feature>
<dbReference type="AlphaFoldDB" id="A0A409VK22"/>
<organism evidence="13 14">
    <name type="scientific">Gymnopilus dilepis</name>
    <dbReference type="NCBI Taxonomy" id="231916"/>
    <lineage>
        <taxon>Eukaryota</taxon>
        <taxon>Fungi</taxon>
        <taxon>Dikarya</taxon>
        <taxon>Basidiomycota</taxon>
        <taxon>Agaricomycotina</taxon>
        <taxon>Agaricomycetes</taxon>
        <taxon>Agaricomycetidae</taxon>
        <taxon>Agaricales</taxon>
        <taxon>Agaricineae</taxon>
        <taxon>Hymenogastraceae</taxon>
        <taxon>Gymnopilus</taxon>
    </lineage>
</organism>
<feature type="compositionally biased region" description="Basic and acidic residues" evidence="10">
    <location>
        <begin position="236"/>
        <end position="247"/>
    </location>
</feature>
<dbReference type="Gene3D" id="1.20.120.1080">
    <property type="match status" value="1"/>
</dbReference>
<protein>
    <recommendedName>
        <fullName evidence="1">RNA helicase</fullName>
        <ecNumber evidence="1">3.6.4.13</ecNumber>
    </recommendedName>
</protein>
<dbReference type="CDD" id="cd18791">
    <property type="entry name" value="SF2_C_RHA"/>
    <property type="match status" value="1"/>
</dbReference>
<feature type="compositionally biased region" description="Low complexity" evidence="10">
    <location>
        <begin position="226"/>
        <end position="235"/>
    </location>
</feature>
<dbReference type="InterPro" id="IPR014001">
    <property type="entry name" value="Helicase_ATP-bd"/>
</dbReference>
<dbReference type="Pfam" id="PF04408">
    <property type="entry name" value="WHD_HA2"/>
    <property type="match status" value="1"/>
</dbReference>
<evidence type="ECO:0000256" key="5">
    <source>
        <dbReference type="ARBA" id="ARBA00022806"/>
    </source>
</evidence>
<keyword evidence="2" id="KW-0507">mRNA processing</keyword>
<dbReference type="GO" id="GO:0016787">
    <property type="term" value="F:hydrolase activity"/>
    <property type="evidence" value="ECO:0007669"/>
    <property type="project" value="UniProtKB-KW"/>
</dbReference>
<keyword evidence="14" id="KW-1185">Reference proteome</keyword>
<dbReference type="GO" id="GO:0006397">
    <property type="term" value="P:mRNA processing"/>
    <property type="evidence" value="ECO:0007669"/>
    <property type="project" value="UniProtKB-KW"/>
</dbReference>
<evidence type="ECO:0000256" key="6">
    <source>
        <dbReference type="ARBA" id="ARBA00022840"/>
    </source>
</evidence>
<dbReference type="GO" id="GO:0008380">
    <property type="term" value="P:RNA splicing"/>
    <property type="evidence" value="ECO:0007669"/>
    <property type="project" value="UniProtKB-KW"/>
</dbReference>
<dbReference type="Pfam" id="PF21010">
    <property type="entry name" value="HA2_C"/>
    <property type="match status" value="1"/>
</dbReference>
<dbReference type="GO" id="GO:0005684">
    <property type="term" value="C:U2-type spliceosomal complex"/>
    <property type="evidence" value="ECO:0007669"/>
    <property type="project" value="UniProtKB-ARBA"/>
</dbReference>
<feature type="compositionally biased region" description="Acidic residues" evidence="10">
    <location>
        <begin position="172"/>
        <end position="186"/>
    </location>
</feature>
<dbReference type="EMBL" id="NHYE01005626">
    <property type="protein sequence ID" value="PPQ66621.1"/>
    <property type="molecule type" value="Genomic_DNA"/>
</dbReference>
<evidence type="ECO:0000256" key="4">
    <source>
        <dbReference type="ARBA" id="ARBA00022801"/>
    </source>
</evidence>
<comment type="catalytic activity">
    <reaction evidence="8">
        <text>ATP + H2O = ADP + phosphate + H(+)</text>
        <dbReference type="Rhea" id="RHEA:13065"/>
        <dbReference type="ChEBI" id="CHEBI:15377"/>
        <dbReference type="ChEBI" id="CHEBI:15378"/>
        <dbReference type="ChEBI" id="CHEBI:30616"/>
        <dbReference type="ChEBI" id="CHEBI:43474"/>
        <dbReference type="ChEBI" id="CHEBI:456216"/>
        <dbReference type="EC" id="3.6.4.13"/>
    </reaction>
</comment>
<evidence type="ECO:0000256" key="2">
    <source>
        <dbReference type="ARBA" id="ARBA00022664"/>
    </source>
</evidence>
<dbReference type="EC" id="3.6.4.13" evidence="1"/>
<dbReference type="InterPro" id="IPR048333">
    <property type="entry name" value="HA2_WH"/>
</dbReference>
<evidence type="ECO:0000259" key="12">
    <source>
        <dbReference type="PROSITE" id="PS51194"/>
    </source>
</evidence>
<dbReference type="InterPro" id="IPR001650">
    <property type="entry name" value="Helicase_C-like"/>
</dbReference>
<dbReference type="SMART" id="SM00847">
    <property type="entry name" value="HA2"/>
    <property type="match status" value="1"/>
</dbReference>
<dbReference type="InterPro" id="IPR007502">
    <property type="entry name" value="Helicase-assoc_dom"/>
</dbReference>
<dbReference type="GO" id="GO:0005524">
    <property type="term" value="F:ATP binding"/>
    <property type="evidence" value="ECO:0007669"/>
    <property type="project" value="UniProtKB-KW"/>
</dbReference>
<dbReference type="PROSITE" id="PS00690">
    <property type="entry name" value="DEAH_ATP_HELICASE"/>
    <property type="match status" value="1"/>
</dbReference>
<feature type="compositionally biased region" description="Basic and acidic residues" evidence="10">
    <location>
        <begin position="187"/>
        <end position="225"/>
    </location>
</feature>
<dbReference type="FunFam" id="1.20.120.1080:FF:000001">
    <property type="entry name" value="Pre-mRNA-splicing factor ATP-dependent RNA helicase"/>
    <property type="match status" value="1"/>
</dbReference>
<proteinExistence type="predicted"/>
<keyword evidence="5" id="KW-0347">Helicase</keyword>
<dbReference type="InterPro" id="IPR011545">
    <property type="entry name" value="DEAD/DEAH_box_helicase_dom"/>
</dbReference>
<dbReference type="Pfam" id="PF00270">
    <property type="entry name" value="DEAD"/>
    <property type="match status" value="1"/>
</dbReference>
<dbReference type="PROSITE" id="PS51194">
    <property type="entry name" value="HELICASE_CTER"/>
    <property type="match status" value="1"/>
</dbReference>
<dbReference type="SMART" id="SM00490">
    <property type="entry name" value="HELICc"/>
    <property type="match status" value="1"/>
</dbReference>
<evidence type="ECO:0000259" key="11">
    <source>
        <dbReference type="PROSITE" id="PS51192"/>
    </source>
</evidence>
<feature type="region of interest" description="Disordered" evidence="10">
    <location>
        <begin position="74"/>
        <end position="99"/>
    </location>
</feature>
<dbReference type="Pfam" id="PF00271">
    <property type="entry name" value="Helicase_C"/>
    <property type="match status" value="1"/>
</dbReference>
<gene>
    <name evidence="13" type="ORF">CVT26_009382</name>
</gene>
<dbReference type="Gene3D" id="3.40.50.300">
    <property type="entry name" value="P-loop containing nucleotide triphosphate hydrolases"/>
    <property type="match status" value="2"/>
</dbReference>
<dbReference type="FunCoup" id="A0A409VK22">
    <property type="interactions" value="460"/>
</dbReference>
<dbReference type="FunFam" id="3.40.50.300:FF:000594">
    <property type="entry name" value="Pre-mRNA-splicing factor ATP-dependent RNA helicase"/>
    <property type="match status" value="1"/>
</dbReference>
<evidence type="ECO:0000313" key="13">
    <source>
        <dbReference type="EMBL" id="PPQ66621.1"/>
    </source>
</evidence>
<keyword evidence="4" id="KW-0378">Hydrolase</keyword>
<dbReference type="Pfam" id="PF07717">
    <property type="entry name" value="OB_NTP_bind"/>
    <property type="match status" value="1"/>
</dbReference>
<dbReference type="GO" id="GO:0071013">
    <property type="term" value="C:catalytic step 2 spliceosome"/>
    <property type="evidence" value="ECO:0007669"/>
    <property type="project" value="TreeGrafter"/>
</dbReference>
<keyword evidence="3" id="KW-0547">Nucleotide-binding</keyword>
<dbReference type="PANTHER" id="PTHR18934">
    <property type="entry name" value="ATP-DEPENDENT RNA HELICASE"/>
    <property type="match status" value="1"/>
</dbReference>
<dbReference type="SMART" id="SM00487">
    <property type="entry name" value="DEXDc"/>
    <property type="match status" value="1"/>
</dbReference>
<evidence type="ECO:0000256" key="10">
    <source>
        <dbReference type="SAM" id="MobiDB-lite"/>
    </source>
</evidence>
<evidence type="ECO:0000313" key="14">
    <source>
        <dbReference type="Proteomes" id="UP000284706"/>
    </source>
</evidence>
<dbReference type="FunFam" id="3.40.50.300:FF:000007">
    <property type="entry name" value="Pre-mRNA-splicing factor ATP-dependent RNA helicase"/>
    <property type="match status" value="1"/>
</dbReference>
<dbReference type="InterPro" id="IPR002464">
    <property type="entry name" value="DNA/RNA_helicase_DEAH_CS"/>
</dbReference>
<keyword evidence="6" id="KW-0067">ATP-binding</keyword>
<name>A0A409VK22_9AGAR</name>
<accession>A0A409VK22</accession>
<dbReference type="InterPro" id="IPR027417">
    <property type="entry name" value="P-loop_NTPase"/>
</dbReference>
<reference evidence="13 14" key="1">
    <citation type="journal article" date="2018" name="Evol. Lett.">
        <title>Horizontal gene cluster transfer increased hallucinogenic mushroom diversity.</title>
        <authorList>
            <person name="Reynolds H.T."/>
            <person name="Vijayakumar V."/>
            <person name="Gluck-Thaler E."/>
            <person name="Korotkin H.B."/>
            <person name="Matheny P.B."/>
            <person name="Slot J.C."/>
        </authorList>
    </citation>
    <scope>NUCLEOTIDE SEQUENCE [LARGE SCALE GENOMIC DNA]</scope>
    <source>
        <strain evidence="13 14">SRW20</strain>
    </source>
</reference>
<evidence type="ECO:0000256" key="9">
    <source>
        <dbReference type="SAM" id="Coils"/>
    </source>
</evidence>
<dbReference type="SUPFAM" id="SSF52540">
    <property type="entry name" value="P-loop containing nucleoside triphosphate hydrolases"/>
    <property type="match status" value="1"/>
</dbReference>
<feature type="domain" description="Helicase ATP-binding" evidence="11">
    <location>
        <begin position="450"/>
        <end position="614"/>
    </location>
</feature>
<keyword evidence="7" id="KW-0508">mRNA splicing</keyword>